<keyword evidence="3" id="KW-1185">Reference proteome</keyword>
<dbReference type="EMBL" id="AZHW01000034">
    <property type="protein sequence ID" value="ETX03512.1"/>
    <property type="molecule type" value="Genomic_DNA"/>
</dbReference>
<reference evidence="2 3" key="1">
    <citation type="journal article" date="2014" name="Nature">
        <title>An environmental bacterial taxon with a large and distinct metabolic repertoire.</title>
        <authorList>
            <person name="Wilson M.C."/>
            <person name="Mori T."/>
            <person name="Ruckert C."/>
            <person name="Uria A.R."/>
            <person name="Helf M.J."/>
            <person name="Takada K."/>
            <person name="Gernert C."/>
            <person name="Steffens U.A."/>
            <person name="Heycke N."/>
            <person name="Schmitt S."/>
            <person name="Rinke C."/>
            <person name="Helfrich E.J."/>
            <person name="Brachmann A.O."/>
            <person name="Gurgui C."/>
            <person name="Wakimoto T."/>
            <person name="Kracht M."/>
            <person name="Crusemann M."/>
            <person name="Hentschel U."/>
            <person name="Abe I."/>
            <person name="Matsunaga S."/>
            <person name="Kalinowski J."/>
            <person name="Takeyama H."/>
            <person name="Piel J."/>
        </authorList>
    </citation>
    <scope>NUCLEOTIDE SEQUENCE [LARGE SCALE GENOMIC DNA]</scope>
    <source>
        <strain evidence="3">TSY1</strain>
        <plasmid evidence="2">pTSY</plasmid>
    </source>
</reference>
<keyword evidence="2" id="KW-0614">Plasmid</keyword>
<comment type="caution">
    <text evidence="2">The sequence shown here is derived from an EMBL/GenBank/DDBJ whole genome shotgun (WGS) entry which is preliminary data.</text>
</comment>
<name>W4M1G2_ENTF1</name>
<geneLocation type="plasmid" evidence="2">
    <name>pTSY</name>
</geneLocation>
<dbReference type="GO" id="GO:0006355">
    <property type="term" value="P:regulation of DNA-templated transcription"/>
    <property type="evidence" value="ECO:0007669"/>
    <property type="project" value="InterPro"/>
</dbReference>
<sequence length="95" mass="10773">MEPQSKFDAILDRKRDVEEEEEHTVEQTVVSTENGKRGRGRPAGKRTNPDYAQVTAYIPKSLHEDVKIALIKEGGKEFSTLVEELLAEWMQDKSG</sequence>
<dbReference type="AlphaFoldDB" id="W4M1G2"/>
<organism evidence="2 3">
    <name type="scientific">Entotheonella factor</name>
    <dbReference type="NCBI Taxonomy" id="1429438"/>
    <lineage>
        <taxon>Bacteria</taxon>
        <taxon>Pseudomonadati</taxon>
        <taxon>Nitrospinota/Tectimicrobiota group</taxon>
        <taxon>Candidatus Tectimicrobiota</taxon>
        <taxon>Candidatus Entotheonellia</taxon>
        <taxon>Candidatus Entotheonellales</taxon>
        <taxon>Candidatus Entotheonellaceae</taxon>
        <taxon>Candidatus Entotheonella</taxon>
    </lineage>
</organism>
<proteinExistence type="predicted"/>
<accession>W4M1G2</accession>
<protein>
    <recommendedName>
        <fullName evidence="4">CopG family transcriptional regulator</fullName>
    </recommendedName>
</protein>
<gene>
    <name evidence="2" type="ORF">ETSY1_47005</name>
</gene>
<dbReference type="InterPro" id="IPR013321">
    <property type="entry name" value="Arc_rbn_hlx_hlx"/>
</dbReference>
<feature type="region of interest" description="Disordered" evidence="1">
    <location>
        <begin position="1"/>
        <end position="50"/>
    </location>
</feature>
<dbReference type="Proteomes" id="UP000019141">
    <property type="component" value="Unassembled WGS sequence"/>
</dbReference>
<evidence type="ECO:0000256" key="1">
    <source>
        <dbReference type="SAM" id="MobiDB-lite"/>
    </source>
</evidence>
<dbReference type="Gene3D" id="1.10.1220.10">
    <property type="entry name" value="Met repressor-like"/>
    <property type="match status" value="1"/>
</dbReference>
<evidence type="ECO:0000313" key="2">
    <source>
        <dbReference type="EMBL" id="ETX03512.1"/>
    </source>
</evidence>
<dbReference type="HOGENOM" id="CLU_176026_0_0_7"/>
<evidence type="ECO:0008006" key="4">
    <source>
        <dbReference type="Google" id="ProtNLM"/>
    </source>
</evidence>
<evidence type="ECO:0000313" key="3">
    <source>
        <dbReference type="Proteomes" id="UP000019141"/>
    </source>
</evidence>